<reference evidence="7 8" key="1">
    <citation type="submission" date="2018-07" db="EMBL/GenBank/DDBJ databases">
        <title>Complete genome sequence of Flavobacterium psychrolimnae LMG 22018.</title>
        <authorList>
            <person name="Kim D.-U."/>
        </authorList>
    </citation>
    <scope>NUCLEOTIDE SEQUENCE [LARGE SCALE GENOMIC DNA]</scope>
    <source>
        <strain evidence="7 8">LMG 22018</strain>
    </source>
</reference>
<dbReference type="GO" id="GO:0005886">
    <property type="term" value="C:plasma membrane"/>
    <property type="evidence" value="ECO:0007669"/>
    <property type="project" value="UniProtKB-SubCell"/>
</dbReference>
<gene>
    <name evidence="7" type="ORF">DR980_15360</name>
</gene>
<organism evidence="7 8">
    <name type="scientific">Flavobacterium psychrolimnae</name>
    <dbReference type="NCBI Taxonomy" id="249351"/>
    <lineage>
        <taxon>Bacteria</taxon>
        <taxon>Pseudomonadati</taxon>
        <taxon>Bacteroidota</taxon>
        <taxon>Flavobacteriia</taxon>
        <taxon>Flavobacteriales</taxon>
        <taxon>Flavobacteriaceae</taxon>
        <taxon>Flavobacterium</taxon>
    </lineage>
</organism>
<sequence>MKSDDKFLRIIIAINKNIIRVLIGIMTLILILGTLHLYYLEFKKITAPPYLLIDVSTLFEVFNLILIIAVGYELIKALLLIISSDTIPTIPIIEISIIAISTKIITLDIQQTNSNTIVSLALLIAALGLAYFLLKYCKTPQNKP</sequence>
<feature type="transmembrane region" description="Helical" evidence="6">
    <location>
        <begin position="21"/>
        <end position="39"/>
    </location>
</feature>
<dbReference type="OrthoDB" id="1372364at2"/>
<dbReference type="Proteomes" id="UP000253676">
    <property type="component" value="Unassembled WGS sequence"/>
</dbReference>
<accession>A0A366AWI8</accession>
<keyword evidence="2" id="KW-1003">Cell membrane</keyword>
<keyword evidence="3 6" id="KW-0812">Transmembrane</keyword>
<keyword evidence="4 6" id="KW-1133">Transmembrane helix</keyword>
<dbReference type="Pfam" id="PF06146">
    <property type="entry name" value="PsiE"/>
    <property type="match status" value="1"/>
</dbReference>
<dbReference type="InterPro" id="IPR020948">
    <property type="entry name" value="P_starv_induced_PsiE-like"/>
</dbReference>
<evidence type="ECO:0008006" key="9">
    <source>
        <dbReference type="Google" id="ProtNLM"/>
    </source>
</evidence>
<name>A0A366AWI8_9FLAO</name>
<keyword evidence="8" id="KW-1185">Reference proteome</keyword>
<proteinExistence type="predicted"/>
<feature type="transmembrane region" description="Helical" evidence="6">
    <location>
        <begin position="117"/>
        <end position="134"/>
    </location>
</feature>
<evidence type="ECO:0000256" key="6">
    <source>
        <dbReference type="SAM" id="Phobius"/>
    </source>
</evidence>
<keyword evidence="5 6" id="KW-0472">Membrane</keyword>
<dbReference type="EMBL" id="QNUX01000018">
    <property type="protein sequence ID" value="RBN49021.1"/>
    <property type="molecule type" value="Genomic_DNA"/>
</dbReference>
<evidence type="ECO:0000256" key="2">
    <source>
        <dbReference type="ARBA" id="ARBA00022475"/>
    </source>
</evidence>
<protein>
    <recommendedName>
        <fullName evidence="9">Phosphate-starvation-inducible E-like protein</fullName>
    </recommendedName>
</protein>
<comment type="caution">
    <text evidence="7">The sequence shown here is derived from an EMBL/GenBank/DDBJ whole genome shotgun (WGS) entry which is preliminary data.</text>
</comment>
<evidence type="ECO:0000313" key="8">
    <source>
        <dbReference type="Proteomes" id="UP000253676"/>
    </source>
</evidence>
<evidence type="ECO:0000256" key="3">
    <source>
        <dbReference type="ARBA" id="ARBA00022692"/>
    </source>
</evidence>
<dbReference type="AlphaFoldDB" id="A0A366AWI8"/>
<dbReference type="RefSeq" id="WP_099715214.1">
    <property type="nucleotide sequence ID" value="NZ_QNUX01000018.1"/>
</dbReference>
<feature type="transmembrane region" description="Helical" evidence="6">
    <location>
        <begin position="87"/>
        <end position="105"/>
    </location>
</feature>
<evidence type="ECO:0000256" key="5">
    <source>
        <dbReference type="ARBA" id="ARBA00023136"/>
    </source>
</evidence>
<feature type="transmembrane region" description="Helical" evidence="6">
    <location>
        <begin position="51"/>
        <end position="75"/>
    </location>
</feature>
<evidence type="ECO:0000256" key="1">
    <source>
        <dbReference type="ARBA" id="ARBA00004651"/>
    </source>
</evidence>
<comment type="subcellular location">
    <subcellularLocation>
        <location evidence="1">Cell membrane</location>
        <topology evidence="1">Multi-pass membrane protein</topology>
    </subcellularLocation>
</comment>
<evidence type="ECO:0000256" key="4">
    <source>
        <dbReference type="ARBA" id="ARBA00022989"/>
    </source>
</evidence>
<evidence type="ECO:0000313" key="7">
    <source>
        <dbReference type="EMBL" id="RBN49021.1"/>
    </source>
</evidence>